<evidence type="ECO:0000313" key="16">
    <source>
        <dbReference type="EMBL" id="QBH73410.1"/>
    </source>
</evidence>
<organism evidence="16">
    <name type="scientific">Encarsia formosa</name>
    <name type="common">Whitefly parasite</name>
    <dbReference type="NCBI Taxonomy" id="32400"/>
    <lineage>
        <taxon>Eukaryota</taxon>
        <taxon>Metazoa</taxon>
        <taxon>Ecdysozoa</taxon>
        <taxon>Arthropoda</taxon>
        <taxon>Hexapoda</taxon>
        <taxon>Insecta</taxon>
        <taxon>Pterygota</taxon>
        <taxon>Neoptera</taxon>
        <taxon>Endopterygota</taxon>
        <taxon>Hymenoptera</taxon>
        <taxon>Apocrita</taxon>
        <taxon>Proctotrupomorpha</taxon>
        <taxon>Chalcidoidea</taxon>
        <taxon>Aphelinidae</taxon>
        <taxon>Coccophaginae</taxon>
        <taxon>Encarsia</taxon>
    </lineage>
</organism>
<dbReference type="AlphaFoldDB" id="A0A481SXB7"/>
<dbReference type="Gene3D" id="1.10.287.990">
    <property type="entry name" value="Fe,Mn superoxide dismutase (SOD) domain"/>
    <property type="match status" value="1"/>
</dbReference>
<evidence type="ECO:0000256" key="11">
    <source>
        <dbReference type="ARBA" id="ARBA00049204"/>
    </source>
</evidence>
<dbReference type="GO" id="GO:0030145">
    <property type="term" value="F:manganese ion binding"/>
    <property type="evidence" value="ECO:0007669"/>
    <property type="project" value="TreeGrafter"/>
</dbReference>
<dbReference type="GO" id="GO:0042803">
    <property type="term" value="F:protein homodimerization activity"/>
    <property type="evidence" value="ECO:0007669"/>
    <property type="project" value="UniProtKB-ARBA"/>
</dbReference>
<comment type="catalytic activity">
    <reaction evidence="11 13">
        <text>2 superoxide + 2 H(+) = H2O2 + O2</text>
        <dbReference type="Rhea" id="RHEA:20696"/>
        <dbReference type="ChEBI" id="CHEBI:15378"/>
        <dbReference type="ChEBI" id="CHEBI:15379"/>
        <dbReference type="ChEBI" id="CHEBI:16240"/>
        <dbReference type="ChEBI" id="CHEBI:18421"/>
        <dbReference type="EC" id="1.15.1.1"/>
    </reaction>
</comment>
<accession>A0A481SXB7</accession>
<dbReference type="Pfam" id="PF02777">
    <property type="entry name" value="Sod_Fe_C"/>
    <property type="match status" value="1"/>
</dbReference>
<dbReference type="InterPro" id="IPR019832">
    <property type="entry name" value="Mn/Fe_SOD_C"/>
</dbReference>
<evidence type="ECO:0000259" key="15">
    <source>
        <dbReference type="Pfam" id="PF02777"/>
    </source>
</evidence>
<dbReference type="FunFam" id="3.55.40.20:FF:000003">
    <property type="entry name" value="Superoxide dismutase [Mn], mitochondrial"/>
    <property type="match status" value="1"/>
</dbReference>
<dbReference type="GO" id="GO:0004784">
    <property type="term" value="F:superoxide dismutase activity"/>
    <property type="evidence" value="ECO:0007669"/>
    <property type="project" value="UniProtKB-EC"/>
</dbReference>
<dbReference type="EC" id="1.15.1.1" evidence="6 13"/>
<dbReference type="InterPro" id="IPR050265">
    <property type="entry name" value="Fe/Mn_Superoxide_Dismutase"/>
</dbReference>
<protein>
    <recommendedName>
        <fullName evidence="6 13">Superoxide dismutase</fullName>
        <ecNumber evidence="6 13">1.15.1.1</ecNumber>
    </recommendedName>
</protein>
<keyword evidence="10" id="KW-0464">Manganese</keyword>
<evidence type="ECO:0000256" key="10">
    <source>
        <dbReference type="ARBA" id="ARBA00023211"/>
    </source>
</evidence>
<proteinExistence type="evidence at transcript level"/>
<evidence type="ECO:0000256" key="8">
    <source>
        <dbReference type="ARBA" id="ARBA00023002"/>
    </source>
</evidence>
<evidence type="ECO:0000256" key="5">
    <source>
        <dbReference type="ARBA" id="ARBA00011881"/>
    </source>
</evidence>
<dbReference type="SUPFAM" id="SSF46609">
    <property type="entry name" value="Fe,Mn superoxide dismutase (SOD), N-terminal domain"/>
    <property type="match status" value="1"/>
</dbReference>
<evidence type="ECO:0000256" key="2">
    <source>
        <dbReference type="ARBA" id="ARBA00002170"/>
    </source>
</evidence>
<dbReference type="Gene3D" id="3.55.40.20">
    <property type="entry name" value="Iron/manganese superoxide dismutase, C-terminal domain"/>
    <property type="match status" value="1"/>
</dbReference>
<dbReference type="InterPro" id="IPR019831">
    <property type="entry name" value="Mn/Fe_SOD_N"/>
</dbReference>
<comment type="cofactor">
    <cofactor evidence="1">
        <name>Mn(2+)</name>
        <dbReference type="ChEBI" id="CHEBI:29035"/>
    </cofactor>
</comment>
<evidence type="ECO:0000256" key="9">
    <source>
        <dbReference type="ARBA" id="ARBA00023128"/>
    </source>
</evidence>
<feature type="binding site" evidence="12">
    <location>
        <position position="181"/>
    </location>
    <ligand>
        <name>Mn(2+)</name>
        <dbReference type="ChEBI" id="CHEBI:29035"/>
    </ligand>
</feature>
<reference evidence="16" key="1">
    <citation type="journal article" date="2019" name="Sci. Rep.">
        <title>No signal of deleterious mutation accumulation in conserved gene sequences of extant asexual hexapods.</title>
        <authorList>
            <person name="Brandt A."/>
            <person name="Bast J."/>
            <person name="Scheu S."/>
            <person name="Meusemann K."/>
            <person name="Donath A."/>
            <person name="Schuette K."/>
            <person name="Machida R."/>
            <person name="Kraaijeveld K."/>
        </authorList>
    </citation>
    <scope>NUCLEOTIDE SEQUENCE</scope>
    <source>
        <strain evidence="16">OG9690</strain>
    </source>
</reference>
<sequence>MIVGARRALISGTSWGKNFFARGKHTLPELPYDYRALEPIICAEIMQIHHSKHHATYVNNLNAAEEKLKEAVGKGDVSTQIALGPAIKFNGGGHLNHSIFWNNLSPCSSNPDTGLCDQINKDFGSIDEMKKRLSEATIAIQGSGWGWLGYNQKDNKLQIATCANQDPLKATTGLIPLFGIDVWEHAYYLQYKNVRPDYVKAIFDIANWKDISERFQKAKGC</sequence>
<comment type="function">
    <text evidence="13">Destroys radicals which are normally produced within the cells and which are toxic to biological systems.</text>
</comment>
<dbReference type="InterPro" id="IPR036314">
    <property type="entry name" value="SOD_C_sf"/>
</dbReference>
<evidence type="ECO:0000256" key="3">
    <source>
        <dbReference type="ARBA" id="ARBA00004173"/>
    </source>
</evidence>
<dbReference type="InterPro" id="IPR019833">
    <property type="entry name" value="Mn/Fe_SOD_BS"/>
</dbReference>
<dbReference type="GO" id="GO:0005739">
    <property type="term" value="C:mitochondrion"/>
    <property type="evidence" value="ECO:0007669"/>
    <property type="project" value="UniProtKB-SubCell"/>
</dbReference>
<evidence type="ECO:0000256" key="7">
    <source>
        <dbReference type="ARBA" id="ARBA00022723"/>
    </source>
</evidence>
<name>A0A481SXB7_ENCFO</name>
<keyword evidence="9" id="KW-0496">Mitochondrion</keyword>
<evidence type="ECO:0000256" key="6">
    <source>
        <dbReference type="ARBA" id="ARBA00012682"/>
    </source>
</evidence>
<dbReference type="GO" id="GO:0098803">
    <property type="term" value="C:respiratory chain complex"/>
    <property type="evidence" value="ECO:0007669"/>
    <property type="project" value="UniProtKB-ARBA"/>
</dbReference>
<feature type="domain" description="Manganese/iron superoxide dismutase N-terminal" evidence="14">
    <location>
        <begin position="24"/>
        <end position="105"/>
    </location>
</feature>
<dbReference type="SUPFAM" id="SSF54719">
    <property type="entry name" value="Fe,Mn superoxide dismutase (SOD), C-terminal domain"/>
    <property type="match status" value="1"/>
</dbReference>
<dbReference type="EMBL" id="MH638020">
    <property type="protein sequence ID" value="QBH73410.1"/>
    <property type="molecule type" value="mRNA"/>
</dbReference>
<feature type="binding site" evidence="12">
    <location>
        <position position="49"/>
    </location>
    <ligand>
        <name>Mn(2+)</name>
        <dbReference type="ChEBI" id="CHEBI:29035"/>
    </ligand>
</feature>
<feature type="binding site" evidence="12">
    <location>
        <position position="97"/>
    </location>
    <ligand>
        <name>Mn(2+)</name>
        <dbReference type="ChEBI" id="CHEBI:29035"/>
    </ligand>
</feature>
<dbReference type="PANTHER" id="PTHR11404">
    <property type="entry name" value="SUPEROXIDE DISMUTASE 2"/>
    <property type="match status" value="1"/>
</dbReference>
<dbReference type="InterPro" id="IPR036324">
    <property type="entry name" value="Mn/Fe_SOD_N_sf"/>
</dbReference>
<dbReference type="PRINTS" id="PR01703">
    <property type="entry name" value="MNSODISMTASE"/>
</dbReference>
<dbReference type="PIRSF" id="PIRSF000349">
    <property type="entry name" value="SODismutase"/>
    <property type="match status" value="1"/>
</dbReference>
<evidence type="ECO:0000256" key="1">
    <source>
        <dbReference type="ARBA" id="ARBA00001936"/>
    </source>
</evidence>
<feature type="domain" description="Manganese/iron superoxide dismutase C-terminal" evidence="15">
    <location>
        <begin position="114"/>
        <end position="214"/>
    </location>
</feature>
<keyword evidence="7 12" id="KW-0479">Metal-binding</keyword>
<keyword evidence="8 13" id="KW-0560">Oxidoreductase</keyword>
<comment type="subunit">
    <text evidence="5">Homotetramer.</text>
</comment>
<comment type="function">
    <text evidence="2">Destroys superoxide anion radicals which are normally produced within the cells and which are toxic to biological systems.</text>
</comment>
<dbReference type="PANTHER" id="PTHR11404:SF6">
    <property type="entry name" value="SUPEROXIDE DISMUTASE [MN], MITOCHONDRIAL"/>
    <property type="match status" value="1"/>
</dbReference>
<feature type="binding site" evidence="12">
    <location>
        <position position="185"/>
    </location>
    <ligand>
        <name>Mn(2+)</name>
        <dbReference type="ChEBI" id="CHEBI:29035"/>
    </ligand>
</feature>
<comment type="subcellular location">
    <subcellularLocation>
        <location evidence="3">Mitochondrion</location>
    </subcellularLocation>
</comment>
<comment type="similarity">
    <text evidence="4 13">Belongs to the iron/manganese superoxide dismutase family.</text>
</comment>
<evidence type="ECO:0000256" key="13">
    <source>
        <dbReference type="RuleBase" id="RU000414"/>
    </source>
</evidence>
<evidence type="ECO:0000256" key="4">
    <source>
        <dbReference type="ARBA" id="ARBA00008714"/>
    </source>
</evidence>
<evidence type="ECO:0000259" key="14">
    <source>
        <dbReference type="Pfam" id="PF00081"/>
    </source>
</evidence>
<dbReference type="InterPro" id="IPR001189">
    <property type="entry name" value="Mn/Fe_SOD"/>
</dbReference>
<dbReference type="PROSITE" id="PS00088">
    <property type="entry name" value="SOD_MN"/>
    <property type="match status" value="1"/>
</dbReference>
<dbReference type="FunFam" id="1.10.287.990:FF:000001">
    <property type="entry name" value="Superoxide dismutase"/>
    <property type="match status" value="1"/>
</dbReference>
<evidence type="ECO:0000256" key="12">
    <source>
        <dbReference type="PIRSR" id="PIRSR000349-1"/>
    </source>
</evidence>
<dbReference type="Pfam" id="PF00081">
    <property type="entry name" value="Sod_Fe_N"/>
    <property type="match status" value="1"/>
</dbReference>